<keyword evidence="2" id="KW-1185">Reference proteome</keyword>
<protein>
    <submittedName>
        <fullName evidence="1">Methionine sulfoxide reductase</fullName>
    </submittedName>
</protein>
<reference evidence="1 2" key="1">
    <citation type="submission" date="2023-06" db="EMBL/GenBank/DDBJ databases">
        <title>Novel species in genus Planococcus.</title>
        <authorList>
            <person name="Ning S."/>
        </authorList>
    </citation>
    <scope>NUCLEOTIDE SEQUENCE [LARGE SCALE GENOMIC DNA]</scope>
    <source>
        <strain evidence="1 2">N064</strain>
    </source>
</reference>
<evidence type="ECO:0000313" key="1">
    <source>
        <dbReference type="EMBL" id="MDN7227812.1"/>
    </source>
</evidence>
<name>A0ABT8MSB8_9BACL</name>
<dbReference type="Proteomes" id="UP001172054">
    <property type="component" value="Unassembled WGS sequence"/>
</dbReference>
<organism evidence="1 2">
    <name type="scientific">Planococcus liqunii</name>
    <dbReference type="NCBI Taxonomy" id="3058394"/>
    <lineage>
        <taxon>Bacteria</taxon>
        <taxon>Bacillati</taxon>
        <taxon>Bacillota</taxon>
        <taxon>Bacilli</taxon>
        <taxon>Bacillales</taxon>
        <taxon>Caryophanaceae</taxon>
        <taxon>Planococcus</taxon>
    </lineage>
</organism>
<proteinExistence type="predicted"/>
<dbReference type="RefSeq" id="WP_301726383.1">
    <property type="nucleotide sequence ID" value="NZ_JAUJWW010000004.1"/>
</dbReference>
<comment type="caution">
    <text evidence="1">The sequence shown here is derived from an EMBL/GenBank/DDBJ whole genome shotgun (WGS) entry which is preliminary data.</text>
</comment>
<evidence type="ECO:0000313" key="2">
    <source>
        <dbReference type="Proteomes" id="UP001172054"/>
    </source>
</evidence>
<sequence length="146" mass="16467">MAKEVYLRKIIHDTHGELYQFLQLDPPSGEEKAVSPFEMGMFKELEQQPELLYIQSKRGANAVGYCKGQGFVVKQGSKFAATTSPKCPKKYVRSREKLVLEKRLIPFQHQLLVMEDIEFDSPQAAMGAVIGGWVRGAHGWKEKPGT</sequence>
<gene>
    <name evidence="1" type="ORF">QWY15_10930</name>
</gene>
<accession>A0ABT8MSB8</accession>
<dbReference type="EMBL" id="JAUJWW010000004">
    <property type="protein sequence ID" value="MDN7227812.1"/>
    <property type="molecule type" value="Genomic_DNA"/>
</dbReference>